<dbReference type="RefSeq" id="WP_214155494.1">
    <property type="nucleotide sequence ID" value="NZ_JAHBAY010000003.1"/>
</dbReference>
<keyword evidence="5 8" id="KW-1133">Transmembrane helix</keyword>
<gene>
    <name evidence="11" type="ORF">KIH74_09810</name>
</gene>
<dbReference type="InterPro" id="IPR003439">
    <property type="entry name" value="ABC_transporter-like_ATP-bd"/>
</dbReference>
<dbReference type="SUPFAM" id="SSF52540">
    <property type="entry name" value="P-loop containing nucleoside triphosphate hydrolases"/>
    <property type="match status" value="1"/>
</dbReference>
<dbReference type="PANTHER" id="PTHR43394:SF1">
    <property type="entry name" value="ATP-BINDING CASSETTE SUB-FAMILY B MEMBER 10, MITOCHONDRIAL"/>
    <property type="match status" value="1"/>
</dbReference>
<dbReference type="InterPro" id="IPR039421">
    <property type="entry name" value="Type_1_exporter"/>
</dbReference>
<feature type="domain" description="ABC transporter" evidence="9">
    <location>
        <begin position="371"/>
        <end position="606"/>
    </location>
</feature>
<feature type="transmembrane region" description="Helical" evidence="8">
    <location>
        <begin position="42"/>
        <end position="66"/>
    </location>
</feature>
<feature type="compositionally biased region" description="Acidic residues" evidence="7">
    <location>
        <begin position="1"/>
        <end position="18"/>
    </location>
</feature>
<dbReference type="InterPro" id="IPR036640">
    <property type="entry name" value="ABC1_TM_sf"/>
</dbReference>
<evidence type="ECO:0000313" key="12">
    <source>
        <dbReference type="Proteomes" id="UP001197247"/>
    </source>
</evidence>
<dbReference type="PROSITE" id="PS50929">
    <property type="entry name" value="ABC_TM1F"/>
    <property type="match status" value="1"/>
</dbReference>
<name>A0ABS5TDP4_9ACTN</name>
<evidence type="ECO:0000313" key="11">
    <source>
        <dbReference type="EMBL" id="MBT0769215.1"/>
    </source>
</evidence>
<dbReference type="GO" id="GO:0005524">
    <property type="term" value="F:ATP binding"/>
    <property type="evidence" value="ECO:0007669"/>
    <property type="project" value="UniProtKB-KW"/>
</dbReference>
<feature type="transmembrane region" description="Helical" evidence="8">
    <location>
        <begin position="154"/>
        <end position="176"/>
    </location>
</feature>
<dbReference type="SUPFAM" id="SSF90123">
    <property type="entry name" value="ABC transporter transmembrane region"/>
    <property type="match status" value="1"/>
</dbReference>
<feature type="transmembrane region" description="Helical" evidence="8">
    <location>
        <begin position="86"/>
        <end position="110"/>
    </location>
</feature>
<evidence type="ECO:0000259" key="10">
    <source>
        <dbReference type="PROSITE" id="PS50929"/>
    </source>
</evidence>
<organism evidence="11 12">
    <name type="scientific">Kineosporia corallincola</name>
    <dbReference type="NCBI Taxonomy" id="2835133"/>
    <lineage>
        <taxon>Bacteria</taxon>
        <taxon>Bacillati</taxon>
        <taxon>Actinomycetota</taxon>
        <taxon>Actinomycetes</taxon>
        <taxon>Kineosporiales</taxon>
        <taxon>Kineosporiaceae</taxon>
        <taxon>Kineosporia</taxon>
    </lineage>
</organism>
<comment type="subcellular location">
    <subcellularLocation>
        <location evidence="1">Cell membrane</location>
        <topology evidence="1">Multi-pass membrane protein</topology>
    </subcellularLocation>
</comment>
<evidence type="ECO:0000256" key="7">
    <source>
        <dbReference type="SAM" id="MobiDB-lite"/>
    </source>
</evidence>
<keyword evidence="6 8" id="KW-0472">Membrane</keyword>
<feature type="compositionally biased region" description="Basic and acidic residues" evidence="7">
    <location>
        <begin position="652"/>
        <end position="676"/>
    </location>
</feature>
<feature type="compositionally biased region" description="Basic and acidic residues" evidence="7">
    <location>
        <begin position="585"/>
        <end position="618"/>
    </location>
</feature>
<dbReference type="SMART" id="SM00382">
    <property type="entry name" value="AAA"/>
    <property type="match status" value="1"/>
</dbReference>
<keyword evidence="4 11" id="KW-0067">ATP-binding</keyword>
<feature type="transmembrane region" description="Helical" evidence="8">
    <location>
        <begin position="182"/>
        <end position="202"/>
    </location>
</feature>
<proteinExistence type="predicted"/>
<dbReference type="Proteomes" id="UP001197247">
    <property type="component" value="Unassembled WGS sequence"/>
</dbReference>
<evidence type="ECO:0000256" key="1">
    <source>
        <dbReference type="ARBA" id="ARBA00004651"/>
    </source>
</evidence>
<dbReference type="InterPro" id="IPR011527">
    <property type="entry name" value="ABC1_TM_dom"/>
</dbReference>
<dbReference type="Gene3D" id="1.20.1560.10">
    <property type="entry name" value="ABC transporter type 1, transmembrane domain"/>
    <property type="match status" value="1"/>
</dbReference>
<evidence type="ECO:0000256" key="5">
    <source>
        <dbReference type="ARBA" id="ARBA00022989"/>
    </source>
</evidence>
<dbReference type="Pfam" id="PF00005">
    <property type="entry name" value="ABC_tran"/>
    <property type="match status" value="1"/>
</dbReference>
<sequence>MTPPDPETDAGEDEDDPGSDLPRLTWPSVLRRFWPLTRGRRLAVVGAMACYTLALVGDAVGVELLATLIDGAVENANLDEFWRPAGIWAGITLGAATLTYLGSVLTASAAERFSRRLRALTHDHLLTVAPEELDRRALGDVLSRVVDDTEEVEHLTVTGLLDAACSVIAVIIFGVAAFLQSWLLALVVLAAAPVVWLLNRWLTGRTHTISMRTRVAHGQLTSALEQSLTNSALVQAYNAQSSERRRLGTISGQLMRARLRQTRLSAAQGPLTELVETAGLLAVIGIGVYDIAHGDLTVGGLLAFTAYLTYLYPPITAVGQLGLTAASSGTGAARLTELLDLEPAVRESRSEGVLLLPVPDDAFSSPVTGPLRTGLVIEDVTVRGRLQDVSLWIPPGALVMVTGPSGAGKSTLVELLVRFRDPDHGRVLLDGRDLRDYPLKHLREQVTLLPQEPFMFDESVRENITYGVGYDPGTGAIRLAAQDSGAAEFLARMPEGLATPVGQRGRALSGGQRQRVALARALLRGGPVLVLDEPTTGLDPQAAHDLIGTLRLLTARGRTVLLVTHDLELTRYADQVVEIRAGQVHRTEIGPESRTRPMESRHSRRPRTESSRQQDTPHLRVSRGRGGPGLTRSQMIRMERARADSGGTGTRLVDDARTMDDARTVDDPGARDDATQGRRVRTSGVRRG</sequence>
<dbReference type="InterPro" id="IPR017871">
    <property type="entry name" value="ABC_transporter-like_CS"/>
</dbReference>
<feature type="region of interest" description="Disordered" evidence="7">
    <location>
        <begin position="1"/>
        <end position="23"/>
    </location>
</feature>
<dbReference type="EMBL" id="JAHBAY010000003">
    <property type="protein sequence ID" value="MBT0769215.1"/>
    <property type="molecule type" value="Genomic_DNA"/>
</dbReference>
<feature type="domain" description="ABC transmembrane type-1" evidence="10">
    <location>
        <begin position="45"/>
        <end position="327"/>
    </location>
</feature>
<dbReference type="PROSITE" id="PS50893">
    <property type="entry name" value="ABC_TRANSPORTER_2"/>
    <property type="match status" value="1"/>
</dbReference>
<reference evidence="11 12" key="1">
    <citation type="submission" date="2021-05" db="EMBL/GenBank/DDBJ databases">
        <title>Kineosporia and Streptomyces sp. nov. two new marine actinobacteria isolated from Coral.</title>
        <authorList>
            <person name="Buangrab K."/>
            <person name="Sutthacheep M."/>
            <person name="Yeemin T."/>
            <person name="Harunari E."/>
            <person name="Igarashi Y."/>
            <person name="Kanchanasin P."/>
            <person name="Tanasupawat S."/>
            <person name="Phongsopitanun W."/>
        </authorList>
    </citation>
    <scope>NUCLEOTIDE SEQUENCE [LARGE SCALE GENOMIC DNA]</scope>
    <source>
        <strain evidence="11 12">J2-2</strain>
    </source>
</reference>
<dbReference type="PANTHER" id="PTHR43394">
    <property type="entry name" value="ATP-DEPENDENT PERMEASE MDL1, MITOCHONDRIAL"/>
    <property type="match status" value="1"/>
</dbReference>
<evidence type="ECO:0000256" key="3">
    <source>
        <dbReference type="ARBA" id="ARBA00022741"/>
    </source>
</evidence>
<keyword evidence="12" id="KW-1185">Reference proteome</keyword>
<evidence type="ECO:0000256" key="8">
    <source>
        <dbReference type="SAM" id="Phobius"/>
    </source>
</evidence>
<dbReference type="Pfam" id="PF00664">
    <property type="entry name" value="ABC_membrane"/>
    <property type="match status" value="1"/>
</dbReference>
<dbReference type="PROSITE" id="PS00211">
    <property type="entry name" value="ABC_TRANSPORTER_1"/>
    <property type="match status" value="1"/>
</dbReference>
<dbReference type="Gene3D" id="3.40.50.300">
    <property type="entry name" value="P-loop containing nucleotide triphosphate hydrolases"/>
    <property type="match status" value="1"/>
</dbReference>
<keyword evidence="2 8" id="KW-0812">Transmembrane</keyword>
<comment type="caution">
    <text evidence="11">The sequence shown here is derived from an EMBL/GenBank/DDBJ whole genome shotgun (WGS) entry which is preliminary data.</text>
</comment>
<evidence type="ECO:0000259" key="9">
    <source>
        <dbReference type="PROSITE" id="PS50893"/>
    </source>
</evidence>
<feature type="compositionally biased region" description="Basic residues" evidence="7">
    <location>
        <begin position="678"/>
        <end position="688"/>
    </location>
</feature>
<protein>
    <submittedName>
        <fullName evidence="11">ABC transporter ATP-binding protein</fullName>
    </submittedName>
</protein>
<evidence type="ECO:0000256" key="6">
    <source>
        <dbReference type="ARBA" id="ARBA00023136"/>
    </source>
</evidence>
<dbReference type="InterPro" id="IPR003593">
    <property type="entry name" value="AAA+_ATPase"/>
</dbReference>
<feature type="region of interest" description="Disordered" evidence="7">
    <location>
        <begin position="585"/>
        <end position="688"/>
    </location>
</feature>
<evidence type="ECO:0000256" key="4">
    <source>
        <dbReference type="ARBA" id="ARBA00022840"/>
    </source>
</evidence>
<dbReference type="InterPro" id="IPR027417">
    <property type="entry name" value="P-loop_NTPase"/>
</dbReference>
<accession>A0ABS5TDP4</accession>
<evidence type="ECO:0000256" key="2">
    <source>
        <dbReference type="ARBA" id="ARBA00022692"/>
    </source>
</evidence>
<keyword evidence="3" id="KW-0547">Nucleotide-binding</keyword>